<organism evidence="2 3">
    <name type="scientific">Emiliania huxleyi (strain CCMP1516)</name>
    <dbReference type="NCBI Taxonomy" id="280463"/>
    <lineage>
        <taxon>Eukaryota</taxon>
        <taxon>Haptista</taxon>
        <taxon>Haptophyta</taxon>
        <taxon>Prymnesiophyceae</taxon>
        <taxon>Isochrysidales</taxon>
        <taxon>Noelaerhabdaceae</taxon>
        <taxon>Emiliania</taxon>
    </lineage>
</organism>
<protein>
    <submittedName>
        <fullName evidence="2">Uncharacterized protein</fullName>
    </submittedName>
</protein>
<dbReference type="KEGG" id="ehx:EMIHUDRAFT_211548"/>
<dbReference type="EnsemblProtists" id="EOD36266">
    <property type="protein sequence ID" value="EOD36266"/>
    <property type="gene ID" value="EMIHUDRAFT_226564"/>
</dbReference>
<dbReference type="Proteomes" id="UP000013827">
    <property type="component" value="Unassembled WGS sequence"/>
</dbReference>
<dbReference type="GeneID" id="17261519"/>
<dbReference type="KEGG" id="ehx:EMIHUDRAFT_226564"/>
<name>A0A0D3IVT8_EMIH1</name>
<feature type="compositionally biased region" description="Polar residues" evidence="1">
    <location>
        <begin position="65"/>
        <end position="77"/>
    </location>
</feature>
<feature type="compositionally biased region" description="Basic and acidic residues" evidence="1">
    <location>
        <begin position="52"/>
        <end position="64"/>
    </location>
</feature>
<keyword evidence="3" id="KW-1185">Reference proteome</keyword>
<reference evidence="2" key="2">
    <citation type="submission" date="2024-10" db="UniProtKB">
        <authorList>
            <consortium name="EnsemblProtists"/>
        </authorList>
    </citation>
    <scope>IDENTIFICATION</scope>
</reference>
<evidence type="ECO:0000256" key="1">
    <source>
        <dbReference type="SAM" id="MobiDB-lite"/>
    </source>
</evidence>
<dbReference type="RefSeq" id="XP_005788695.1">
    <property type="nucleotide sequence ID" value="XM_005788638.1"/>
</dbReference>
<dbReference type="PaxDb" id="2903-EOD15373"/>
<accession>A0A0D3IVT8</accession>
<dbReference type="AlphaFoldDB" id="A0A0D3IVT8"/>
<feature type="compositionally biased region" description="Basic residues" evidence="1">
    <location>
        <begin position="88"/>
        <end position="99"/>
    </location>
</feature>
<feature type="compositionally biased region" description="Basic and acidic residues" evidence="1">
    <location>
        <begin position="19"/>
        <end position="36"/>
    </location>
</feature>
<dbReference type="EnsemblProtists" id="EOD15373">
    <property type="protein sequence ID" value="EOD15373"/>
    <property type="gene ID" value="EMIHUDRAFT_211548"/>
</dbReference>
<feature type="region of interest" description="Disordered" evidence="1">
    <location>
        <begin position="1"/>
        <end position="104"/>
    </location>
</feature>
<evidence type="ECO:0000313" key="3">
    <source>
        <dbReference type="Proteomes" id="UP000013827"/>
    </source>
</evidence>
<evidence type="ECO:0000313" key="2">
    <source>
        <dbReference type="EnsemblProtists" id="EOD15373"/>
    </source>
</evidence>
<reference evidence="3" key="1">
    <citation type="journal article" date="2013" name="Nature">
        <title>Pan genome of the phytoplankton Emiliania underpins its global distribution.</title>
        <authorList>
            <person name="Read B.A."/>
            <person name="Kegel J."/>
            <person name="Klute M.J."/>
            <person name="Kuo A."/>
            <person name="Lefebvre S.C."/>
            <person name="Maumus F."/>
            <person name="Mayer C."/>
            <person name="Miller J."/>
            <person name="Monier A."/>
            <person name="Salamov A."/>
            <person name="Young J."/>
            <person name="Aguilar M."/>
            <person name="Claverie J.M."/>
            <person name="Frickenhaus S."/>
            <person name="Gonzalez K."/>
            <person name="Herman E.K."/>
            <person name="Lin Y.C."/>
            <person name="Napier J."/>
            <person name="Ogata H."/>
            <person name="Sarno A.F."/>
            <person name="Shmutz J."/>
            <person name="Schroeder D."/>
            <person name="de Vargas C."/>
            <person name="Verret F."/>
            <person name="von Dassow P."/>
            <person name="Valentin K."/>
            <person name="Van de Peer Y."/>
            <person name="Wheeler G."/>
            <person name="Dacks J.B."/>
            <person name="Delwiche C.F."/>
            <person name="Dyhrman S.T."/>
            <person name="Glockner G."/>
            <person name="John U."/>
            <person name="Richards T."/>
            <person name="Worden A.Z."/>
            <person name="Zhang X."/>
            <person name="Grigoriev I.V."/>
            <person name="Allen A.E."/>
            <person name="Bidle K."/>
            <person name="Borodovsky M."/>
            <person name="Bowler C."/>
            <person name="Brownlee C."/>
            <person name="Cock J.M."/>
            <person name="Elias M."/>
            <person name="Gladyshev V.N."/>
            <person name="Groth M."/>
            <person name="Guda C."/>
            <person name="Hadaegh A."/>
            <person name="Iglesias-Rodriguez M.D."/>
            <person name="Jenkins J."/>
            <person name="Jones B.M."/>
            <person name="Lawson T."/>
            <person name="Leese F."/>
            <person name="Lindquist E."/>
            <person name="Lobanov A."/>
            <person name="Lomsadze A."/>
            <person name="Malik S.B."/>
            <person name="Marsh M.E."/>
            <person name="Mackinder L."/>
            <person name="Mock T."/>
            <person name="Mueller-Roeber B."/>
            <person name="Pagarete A."/>
            <person name="Parker M."/>
            <person name="Probert I."/>
            <person name="Quesneville H."/>
            <person name="Raines C."/>
            <person name="Rensing S.A."/>
            <person name="Riano-Pachon D.M."/>
            <person name="Richier S."/>
            <person name="Rokitta S."/>
            <person name="Shiraiwa Y."/>
            <person name="Soanes D.M."/>
            <person name="van der Giezen M."/>
            <person name="Wahlund T.M."/>
            <person name="Williams B."/>
            <person name="Wilson W."/>
            <person name="Wolfe G."/>
            <person name="Wurch L.L."/>
        </authorList>
    </citation>
    <scope>NUCLEOTIDE SEQUENCE</scope>
</reference>
<dbReference type="GeneID" id="17281536"/>
<proteinExistence type="predicted"/>
<sequence length="442" mass="49554">MSSSSAVALIPKPRGGVPRGHEWDGVRGAYVHKETGAVHVKGTRSAASAAQQKERKDERDRSDRPQASGSQKRNQAQAEARKADANRRRQVVSQHRKAVREKARPRLGESFASIRQREEQRLLGKRFLFEPQRVRVCEGALAGQCGTVLDRAQLCFQETARRVTSLELDASGRVAITEPRHHHQILLDGSEDEEPVLLSPYAVEPWPGVGQLVDMHHGSNLENEPDRAMNHLGTVVAFHPWQHWGLEGESFYLVKRQTFALPEHVEAMAGGDVCIGSWVRLLPPHPDAHHTLQDRPPGSSMVRGKHEPGEFAARRMLDRLQLQEPAELTTTHAHKLLEVLPNTLAEEAYLPLLDVHVVRDRCAACRDCLVLETTFLLAYDTDFEPLDSNDMQNPCRSHCPSDHAFMCECARQCCSHWECKYRCRDCMGSDSDCDSESGEESA</sequence>
<dbReference type="RefSeq" id="XP_005767802.1">
    <property type="nucleotide sequence ID" value="XM_005767745.1"/>
</dbReference>
<dbReference type="HOGENOM" id="CLU_037580_0_0_1"/>